<dbReference type="RefSeq" id="WP_175383071.1">
    <property type="nucleotide sequence ID" value="NZ_JABMCC010000118.1"/>
</dbReference>
<feature type="signal peptide" evidence="2">
    <location>
        <begin position="1"/>
        <end position="34"/>
    </location>
</feature>
<evidence type="ECO:0000313" key="3">
    <source>
        <dbReference type="EMBL" id="NUU57077.1"/>
    </source>
</evidence>
<sequence>MFKKTSLKSFFRITALTMAFLLFAVTGAQSYSLAAGVEKLQNDQEVVTSTENNIVPETVADETQNITEYTRTDDEGQSQSNVTETPSNENYHNVNIGDFDIIGEDVPLEESKVAWVLPWVGWEIGKVLVWLAAGAAVGVAVIDGFVEAKAFVSELTKSKQKDKPKYYTVKYDKNYMYVGSPLTDQQALDRVNSPFGEVWTPNYNDARLLASKHAGGGKIVGPENHYKTNYNDTRYFWHFHGEKPSGVRSGHIFYGTESQMGAVKKP</sequence>
<accession>A0ABX2MTI3</accession>
<dbReference type="GeneID" id="97133745"/>
<feature type="region of interest" description="Disordered" evidence="1">
    <location>
        <begin position="70"/>
        <end position="89"/>
    </location>
</feature>
<evidence type="ECO:0000256" key="2">
    <source>
        <dbReference type="SAM" id="SignalP"/>
    </source>
</evidence>
<dbReference type="EMBL" id="JABMCC010000118">
    <property type="protein sequence ID" value="NUU57077.1"/>
    <property type="molecule type" value="Genomic_DNA"/>
</dbReference>
<proteinExistence type="predicted"/>
<name>A0ABX2MTI3_9BACL</name>
<feature type="chain" id="PRO_5046129177" evidence="2">
    <location>
        <begin position="35"/>
        <end position="266"/>
    </location>
</feature>
<organism evidence="3 4">
    <name type="scientific">Paenibacillus taichungensis</name>
    <dbReference type="NCBI Taxonomy" id="484184"/>
    <lineage>
        <taxon>Bacteria</taxon>
        <taxon>Bacillati</taxon>
        <taxon>Bacillota</taxon>
        <taxon>Bacilli</taxon>
        <taxon>Bacillales</taxon>
        <taxon>Paenibacillaceae</taxon>
        <taxon>Paenibacillus</taxon>
    </lineage>
</organism>
<evidence type="ECO:0000313" key="4">
    <source>
        <dbReference type="Proteomes" id="UP000577724"/>
    </source>
</evidence>
<keyword evidence="4" id="KW-1185">Reference proteome</keyword>
<dbReference type="Proteomes" id="UP000577724">
    <property type="component" value="Unassembled WGS sequence"/>
</dbReference>
<keyword evidence="2" id="KW-0732">Signal</keyword>
<comment type="caution">
    <text evidence="3">The sequence shown here is derived from an EMBL/GenBank/DDBJ whole genome shotgun (WGS) entry which is preliminary data.</text>
</comment>
<feature type="compositionally biased region" description="Polar residues" evidence="1">
    <location>
        <begin position="77"/>
        <end position="89"/>
    </location>
</feature>
<protein>
    <submittedName>
        <fullName evidence="3">Uncharacterized protein</fullName>
    </submittedName>
</protein>
<gene>
    <name evidence="3" type="ORF">HP548_23635</name>
</gene>
<evidence type="ECO:0000256" key="1">
    <source>
        <dbReference type="SAM" id="MobiDB-lite"/>
    </source>
</evidence>
<reference evidence="3 4" key="1">
    <citation type="submission" date="2020-05" db="EMBL/GenBank/DDBJ databases">
        <title>Genome Sequencing of Type Strains.</title>
        <authorList>
            <person name="Lemaire J.F."/>
            <person name="Inderbitzin P."/>
            <person name="Gregorio O.A."/>
            <person name="Collins S.B."/>
            <person name="Wespe N."/>
            <person name="Knight-Connoni V."/>
        </authorList>
    </citation>
    <scope>NUCLEOTIDE SEQUENCE [LARGE SCALE GENOMIC DNA]</scope>
    <source>
        <strain evidence="3 4">DSM 19942</strain>
    </source>
</reference>